<accession>F9UJA0</accession>
<gene>
    <name evidence="2" type="ORF">MCSF7_02791</name>
</gene>
<dbReference type="AlphaFoldDB" id="F9UJA0"/>
<keyword evidence="3" id="KW-1185">Reference proteome</keyword>
<dbReference type="STRING" id="1037410.MCSF7_02791"/>
<sequence length="87" mass="9886">MATVKTSEIKDEKKEVKNYHVTPKKDSSDWQVKGAGNDRATKLFSTQKEAIAYAKELAEKKFGTVYIHGENGRVRDTLKFANKKPKK</sequence>
<dbReference type="Pfam" id="PF09954">
    <property type="entry name" value="DUF2188"/>
    <property type="match status" value="1"/>
</dbReference>
<evidence type="ECO:0000256" key="1">
    <source>
        <dbReference type="SAM" id="MobiDB-lite"/>
    </source>
</evidence>
<comment type="caution">
    <text evidence="2">The sequence shown here is derived from an EMBL/GenBank/DDBJ whole genome shotgun (WGS) entry which is preliminary data.</text>
</comment>
<proteinExistence type="predicted"/>
<dbReference type="Proteomes" id="UP000004978">
    <property type="component" value="Unassembled WGS sequence"/>
</dbReference>
<dbReference type="InterPro" id="IPR018691">
    <property type="entry name" value="DUF2188"/>
</dbReference>
<dbReference type="RefSeq" id="WP_006608366.1">
    <property type="nucleotide sequence ID" value="NZ_AFXA01000003.1"/>
</dbReference>
<feature type="compositionally biased region" description="Basic and acidic residues" evidence="1">
    <location>
        <begin position="7"/>
        <end position="28"/>
    </location>
</feature>
<feature type="region of interest" description="Disordered" evidence="1">
    <location>
        <begin position="1"/>
        <end position="34"/>
    </location>
</feature>
<organism evidence="2 3">
    <name type="scientific">Mycoplasmopsis columbina SF7</name>
    <dbReference type="NCBI Taxonomy" id="1037410"/>
    <lineage>
        <taxon>Bacteria</taxon>
        <taxon>Bacillati</taxon>
        <taxon>Mycoplasmatota</taxon>
        <taxon>Mycoplasmoidales</taxon>
        <taxon>Metamycoplasmataceae</taxon>
        <taxon>Mycoplasmopsis</taxon>
    </lineage>
</organism>
<evidence type="ECO:0000313" key="3">
    <source>
        <dbReference type="Proteomes" id="UP000004978"/>
    </source>
</evidence>
<dbReference type="EMBL" id="AFXA01000003">
    <property type="protein sequence ID" value="EGV00543.1"/>
    <property type="molecule type" value="Genomic_DNA"/>
</dbReference>
<reference evidence="2 3" key="1">
    <citation type="journal article" date="2013" name="Genome Announc.">
        <title>Genome Sequence of Mycoplasma columbinum Strain SF7.</title>
        <authorList>
            <person name="Guo Z."/>
            <person name="Xu X."/>
            <person name="Zheng Q."/>
            <person name="Li T."/>
            <person name="Kuang S."/>
            <person name="Zhang Z."/>
            <person name="Chen Y."/>
            <person name="Lu X."/>
            <person name="Zhou R."/>
            <person name="Bi D."/>
            <person name="Jin H."/>
        </authorList>
    </citation>
    <scope>NUCLEOTIDE SEQUENCE [LARGE SCALE GENOMIC DNA]</scope>
    <source>
        <strain evidence="2 3">SF7</strain>
    </source>
</reference>
<name>F9UJA0_9BACT</name>
<evidence type="ECO:0008006" key="4">
    <source>
        <dbReference type="Google" id="ProtNLM"/>
    </source>
</evidence>
<protein>
    <recommendedName>
        <fullName evidence="4">DUF2188 domain-containing protein</fullName>
    </recommendedName>
</protein>
<evidence type="ECO:0000313" key="2">
    <source>
        <dbReference type="EMBL" id="EGV00543.1"/>
    </source>
</evidence>